<feature type="binding site" evidence="6">
    <location>
        <begin position="244"/>
        <end position="249"/>
    </location>
    <ligand>
        <name>GTP</name>
        <dbReference type="ChEBI" id="CHEBI:37565"/>
    </ligand>
</feature>
<dbReference type="Pfam" id="PF10396">
    <property type="entry name" value="TrmE_N"/>
    <property type="match status" value="1"/>
</dbReference>
<comment type="caution">
    <text evidence="9">The sequence shown here is derived from an EMBL/GenBank/DDBJ whole genome shotgun (WGS) entry which is preliminary data.</text>
</comment>
<proteinExistence type="inferred from homology"/>
<dbReference type="RefSeq" id="WP_136405546.1">
    <property type="nucleotide sequence ID" value="NZ_SSWX01000005.1"/>
</dbReference>
<feature type="binding site" evidence="6">
    <location>
        <position position="268"/>
    </location>
    <ligand>
        <name>K(+)</name>
        <dbReference type="ChEBI" id="CHEBI:29103"/>
    </ligand>
</feature>
<evidence type="ECO:0000313" key="9">
    <source>
        <dbReference type="EMBL" id="THJ34833.1"/>
    </source>
</evidence>
<feature type="binding site" evidence="6">
    <location>
        <position position="265"/>
    </location>
    <ligand>
        <name>K(+)</name>
        <dbReference type="ChEBI" id="CHEBI:29103"/>
    </ligand>
</feature>
<organism evidence="9 10">
    <name type="scientific">Lampropedia aestuarii</name>
    <dbReference type="NCBI Taxonomy" id="2562762"/>
    <lineage>
        <taxon>Bacteria</taxon>
        <taxon>Pseudomonadati</taxon>
        <taxon>Pseudomonadota</taxon>
        <taxon>Betaproteobacteria</taxon>
        <taxon>Burkholderiales</taxon>
        <taxon>Comamonadaceae</taxon>
        <taxon>Lampropedia</taxon>
    </lineage>
</organism>
<dbReference type="GO" id="GO:0003924">
    <property type="term" value="F:GTPase activity"/>
    <property type="evidence" value="ECO:0007669"/>
    <property type="project" value="UniProtKB-UniRule"/>
</dbReference>
<evidence type="ECO:0000259" key="8">
    <source>
        <dbReference type="PROSITE" id="PS51709"/>
    </source>
</evidence>
<dbReference type="SUPFAM" id="SSF52540">
    <property type="entry name" value="P-loop containing nucleoside triphosphate hydrolases"/>
    <property type="match status" value="1"/>
</dbReference>
<feature type="binding site" evidence="6">
    <location>
        <position position="248"/>
    </location>
    <ligand>
        <name>Mg(2+)</name>
        <dbReference type="ChEBI" id="CHEBI:18420"/>
    </ligand>
</feature>
<dbReference type="GO" id="GO:0005829">
    <property type="term" value="C:cytosol"/>
    <property type="evidence" value="ECO:0007669"/>
    <property type="project" value="TreeGrafter"/>
</dbReference>
<evidence type="ECO:0000256" key="1">
    <source>
        <dbReference type="ARBA" id="ARBA00011043"/>
    </source>
</evidence>
<dbReference type="InterPro" id="IPR025867">
    <property type="entry name" value="MnmE_helical"/>
</dbReference>
<dbReference type="GO" id="GO:0030488">
    <property type="term" value="P:tRNA methylation"/>
    <property type="evidence" value="ECO:0007669"/>
    <property type="project" value="TreeGrafter"/>
</dbReference>
<evidence type="ECO:0000256" key="6">
    <source>
        <dbReference type="HAMAP-Rule" id="MF_00379"/>
    </source>
</evidence>
<keyword evidence="6" id="KW-0479">Metal-binding</keyword>
<comment type="subunit">
    <text evidence="6">Homodimer. Heterotetramer of two MnmE and two MnmG subunits.</text>
</comment>
<dbReference type="OrthoDB" id="9805918at2"/>
<dbReference type="CDD" id="cd04164">
    <property type="entry name" value="trmE"/>
    <property type="match status" value="1"/>
</dbReference>
<evidence type="ECO:0000256" key="5">
    <source>
        <dbReference type="ARBA" id="ARBA00023134"/>
    </source>
</evidence>
<evidence type="ECO:0000256" key="2">
    <source>
        <dbReference type="ARBA" id="ARBA00022694"/>
    </source>
</evidence>
<keyword evidence="5 6" id="KW-0342">GTP-binding</keyword>
<evidence type="ECO:0000256" key="3">
    <source>
        <dbReference type="ARBA" id="ARBA00022741"/>
    </source>
</evidence>
<feature type="binding site" evidence="6">
    <location>
        <begin position="288"/>
        <end position="291"/>
    </location>
    <ligand>
        <name>GTP</name>
        <dbReference type="ChEBI" id="CHEBI:37565"/>
    </ligand>
</feature>
<dbReference type="InterPro" id="IPR005225">
    <property type="entry name" value="Small_GTP-bd"/>
</dbReference>
<comment type="similarity">
    <text evidence="1 6 7">Belongs to the TRAFAC class TrmE-Era-EngA-EngB-Septin-like GTPase superfamily. TrmE GTPase family.</text>
</comment>
<keyword evidence="6" id="KW-0963">Cytoplasm</keyword>
<keyword evidence="4 6" id="KW-0630">Potassium</keyword>
<feature type="binding site" evidence="6">
    <location>
        <begin position="263"/>
        <end position="269"/>
    </location>
    <ligand>
        <name>GTP</name>
        <dbReference type="ChEBI" id="CHEBI:37565"/>
    </ligand>
</feature>
<dbReference type="PANTHER" id="PTHR42714">
    <property type="entry name" value="TRNA MODIFICATION GTPASE GTPBP3"/>
    <property type="match status" value="1"/>
</dbReference>
<evidence type="ECO:0000256" key="4">
    <source>
        <dbReference type="ARBA" id="ARBA00022958"/>
    </source>
</evidence>
<feature type="binding site" evidence="6">
    <location>
        <position position="269"/>
    </location>
    <ligand>
        <name>Mg(2+)</name>
        <dbReference type="ChEBI" id="CHEBI:18420"/>
    </ligand>
</feature>
<keyword evidence="6" id="KW-0378">Hydrolase</keyword>
<dbReference type="GO" id="GO:0005525">
    <property type="term" value="F:GTP binding"/>
    <property type="evidence" value="ECO:0007669"/>
    <property type="project" value="UniProtKB-UniRule"/>
</dbReference>
<dbReference type="InterPro" id="IPR027368">
    <property type="entry name" value="MnmE_dom2"/>
</dbReference>
<dbReference type="InterPro" id="IPR027417">
    <property type="entry name" value="P-loop_NTPase"/>
</dbReference>
<name>A0A4S5BU48_9BURK</name>
<dbReference type="NCBIfam" id="TIGR00231">
    <property type="entry name" value="small_GTP"/>
    <property type="match status" value="1"/>
</dbReference>
<dbReference type="EC" id="3.6.-.-" evidence="6"/>
<feature type="binding site" evidence="6">
    <location>
        <position position="263"/>
    </location>
    <ligand>
        <name>K(+)</name>
        <dbReference type="ChEBI" id="CHEBI:29103"/>
    </ligand>
</feature>
<dbReference type="GO" id="GO:0002098">
    <property type="term" value="P:tRNA wobble uridine modification"/>
    <property type="evidence" value="ECO:0007669"/>
    <property type="project" value="TreeGrafter"/>
</dbReference>
<keyword evidence="10" id="KW-1185">Reference proteome</keyword>
<dbReference type="InterPro" id="IPR006073">
    <property type="entry name" value="GTP-bd"/>
</dbReference>
<dbReference type="HAMAP" id="MF_00379">
    <property type="entry name" value="GTPase_MnmE"/>
    <property type="match status" value="1"/>
</dbReference>
<dbReference type="PROSITE" id="PS51709">
    <property type="entry name" value="G_TRME"/>
    <property type="match status" value="1"/>
</dbReference>
<accession>A0A4S5BU48</accession>
<reference evidence="9 10" key="1">
    <citation type="submission" date="2019-04" db="EMBL/GenBank/DDBJ databases">
        <title>Lampropedia sp YIM MLB12 draf genome.</title>
        <authorList>
            <person name="Wang Y.-X."/>
        </authorList>
    </citation>
    <scope>NUCLEOTIDE SEQUENCE [LARGE SCALE GENOMIC DNA]</scope>
    <source>
        <strain evidence="9 10">YIM MLB12</strain>
    </source>
</reference>
<feature type="domain" description="TrmE-type G" evidence="8">
    <location>
        <begin position="234"/>
        <end position="399"/>
    </location>
</feature>
<dbReference type="Gene3D" id="3.40.50.300">
    <property type="entry name" value="P-loop containing nucleotide triphosphate hydrolases"/>
    <property type="match status" value="1"/>
</dbReference>
<comment type="caution">
    <text evidence="6">Lacks conserved residue(s) required for the propagation of feature annotation.</text>
</comment>
<feature type="binding site" evidence="6">
    <location>
        <position position="477"/>
    </location>
    <ligand>
        <name>(6S)-5-formyl-5,6,7,8-tetrahydrofolate</name>
        <dbReference type="ChEBI" id="CHEBI:57457"/>
    </ligand>
</feature>
<dbReference type="InterPro" id="IPR004520">
    <property type="entry name" value="GTPase_MnmE"/>
</dbReference>
<dbReference type="EMBL" id="SSWX01000005">
    <property type="protein sequence ID" value="THJ34833.1"/>
    <property type="molecule type" value="Genomic_DNA"/>
</dbReference>
<dbReference type="CDD" id="cd14858">
    <property type="entry name" value="TrmE_N"/>
    <property type="match status" value="1"/>
</dbReference>
<dbReference type="InterPro" id="IPR031168">
    <property type="entry name" value="G_TrmE"/>
</dbReference>
<feature type="binding site" evidence="6">
    <location>
        <position position="82"/>
    </location>
    <ligand>
        <name>(6S)-5-formyl-5,6,7,8-tetrahydrofolate</name>
        <dbReference type="ChEBI" id="CHEBI:57457"/>
    </ligand>
</feature>
<sequence length="477" mass="50818">MHTADKHPIIAIATASGRGAVGIVRISGRNLRAWAQQWLGQELKARHAHYLPFPDATGRAIDQGLALFFPAPHSYTGEDVLELQAHGGPIVLQMLVARAMETASAQQDNTAANTQAWLPNLRLAEPGEFTRRAFLNDKLDLAQAEAVADLIDASTESAARSASLSLSGAFSEAIHTLRDGFTHLRMLVEATLDFPEEDIDFLEAANARGQLADLRAQLTTIGQRARQGALLRDGMHIVIAGQPNAGKSSLLNALAGAELAIVTPIAGTTRDKVEQTIQIEGVPLHIIDTAGLRETDDVVEQIGVQRAWEAVDKANVVLFLHDSAQANNSAYQAGDAAILAQLQARLPGHVPVVDVWNKSDLTGTDVAAVAAAEGAALHISAKTGQGLDALRQQLLQLAGHETVTEDIFTARARHLQALAEVDEHLGNAEAHIDSPAPALDLLAEELRLAQLALNRITGEFSADDLLGVIFSSFCIGK</sequence>
<keyword evidence="2 6" id="KW-0819">tRNA processing</keyword>
<evidence type="ECO:0000313" key="10">
    <source>
        <dbReference type="Proteomes" id="UP000306236"/>
    </source>
</evidence>
<dbReference type="NCBIfam" id="NF003661">
    <property type="entry name" value="PRK05291.1-3"/>
    <property type="match status" value="1"/>
</dbReference>
<protein>
    <recommendedName>
        <fullName evidence="6">tRNA modification GTPase MnmE</fullName>
        <ecNumber evidence="6">3.6.-.-</ecNumber>
    </recommendedName>
</protein>
<dbReference type="PANTHER" id="PTHR42714:SF2">
    <property type="entry name" value="TRNA MODIFICATION GTPASE GTPBP3, MITOCHONDRIAL"/>
    <property type="match status" value="1"/>
</dbReference>
<dbReference type="GO" id="GO:0046872">
    <property type="term" value="F:metal ion binding"/>
    <property type="evidence" value="ECO:0007669"/>
    <property type="project" value="UniProtKB-KW"/>
</dbReference>
<dbReference type="SUPFAM" id="SSF116878">
    <property type="entry name" value="TrmE connector domain"/>
    <property type="match status" value="1"/>
</dbReference>
<dbReference type="Gene3D" id="1.20.120.430">
    <property type="entry name" value="tRNA modification GTPase MnmE domain 2"/>
    <property type="match status" value="1"/>
</dbReference>
<dbReference type="InterPro" id="IPR018948">
    <property type="entry name" value="GTP-bd_TrmE_N"/>
</dbReference>
<comment type="function">
    <text evidence="6">Exhibits a very high intrinsic GTPase hydrolysis rate. Involved in the addition of a carboxymethylaminomethyl (cmnm) group at the wobble position (U34) of certain tRNAs, forming tRNA-cmnm(5)s(2)U34.</text>
</comment>
<comment type="subcellular location">
    <subcellularLocation>
        <location evidence="6">Cytoplasm</location>
    </subcellularLocation>
</comment>
<feature type="binding site" evidence="6">
    <location>
        <position position="138"/>
    </location>
    <ligand>
        <name>(6S)-5-formyl-5,6,7,8-tetrahydrofolate</name>
        <dbReference type="ChEBI" id="CHEBI:57457"/>
    </ligand>
</feature>
<comment type="cofactor">
    <cofactor evidence="6">
        <name>K(+)</name>
        <dbReference type="ChEBI" id="CHEBI:29103"/>
    </cofactor>
    <text evidence="6">Binds 1 potassium ion per subunit.</text>
</comment>
<dbReference type="NCBIfam" id="TIGR00450">
    <property type="entry name" value="mnmE_trmE_thdF"/>
    <property type="match status" value="1"/>
</dbReference>
<evidence type="ECO:0000256" key="7">
    <source>
        <dbReference type="RuleBase" id="RU003313"/>
    </source>
</evidence>
<keyword evidence="6" id="KW-0460">Magnesium</keyword>
<keyword evidence="3 6" id="KW-0547">Nucleotide-binding</keyword>
<dbReference type="InterPro" id="IPR027266">
    <property type="entry name" value="TrmE/GcvT-like"/>
</dbReference>
<gene>
    <name evidence="6 9" type="primary">mnmE</name>
    <name evidence="6" type="synonym">trmE</name>
    <name evidence="9" type="ORF">E8K88_04885</name>
</gene>
<feature type="binding site" evidence="6">
    <location>
        <position position="25"/>
    </location>
    <ligand>
        <name>(6S)-5-formyl-5,6,7,8-tetrahydrofolate</name>
        <dbReference type="ChEBI" id="CHEBI:57457"/>
    </ligand>
</feature>
<feature type="binding site" evidence="6">
    <location>
        <position position="244"/>
    </location>
    <ligand>
        <name>K(+)</name>
        <dbReference type="ChEBI" id="CHEBI:29103"/>
    </ligand>
</feature>
<dbReference type="Proteomes" id="UP000306236">
    <property type="component" value="Unassembled WGS sequence"/>
</dbReference>
<dbReference type="Gene3D" id="3.30.1360.120">
    <property type="entry name" value="Probable tRNA modification gtpase trme, domain 1"/>
    <property type="match status" value="1"/>
</dbReference>
<dbReference type="AlphaFoldDB" id="A0A4S5BU48"/>
<dbReference type="Pfam" id="PF01926">
    <property type="entry name" value="MMR_HSR1"/>
    <property type="match status" value="1"/>
</dbReference>
<dbReference type="Pfam" id="PF12631">
    <property type="entry name" value="MnmE_helical"/>
    <property type="match status" value="1"/>
</dbReference>